<comment type="caution">
    <text evidence="1">The sequence shown here is derived from an EMBL/GenBank/DDBJ whole genome shotgun (WGS) entry which is preliminary data.</text>
</comment>
<proteinExistence type="predicted"/>
<dbReference type="Proteomes" id="UP000319335">
    <property type="component" value="Unassembled WGS sequence"/>
</dbReference>
<organism evidence="1 2">
    <name type="scientific">Methanolobus vulcani</name>
    <dbReference type="NCBI Taxonomy" id="38026"/>
    <lineage>
        <taxon>Archaea</taxon>
        <taxon>Methanobacteriati</taxon>
        <taxon>Methanobacteriota</taxon>
        <taxon>Stenosarchaea group</taxon>
        <taxon>Methanomicrobia</taxon>
        <taxon>Methanosarcinales</taxon>
        <taxon>Methanosarcinaceae</taxon>
        <taxon>Methanolobus</taxon>
    </lineage>
</organism>
<dbReference type="EMBL" id="VIAQ01000020">
    <property type="protein sequence ID" value="TQD23395.1"/>
    <property type="molecule type" value="Genomic_DNA"/>
</dbReference>
<accession>A0A7Z8P078</accession>
<evidence type="ECO:0000313" key="1">
    <source>
        <dbReference type="EMBL" id="TQD23395.1"/>
    </source>
</evidence>
<dbReference type="RefSeq" id="WP_154810703.1">
    <property type="nucleotide sequence ID" value="NZ_VIAQ01000020.1"/>
</dbReference>
<evidence type="ECO:0000313" key="2">
    <source>
        <dbReference type="Proteomes" id="UP000319335"/>
    </source>
</evidence>
<protein>
    <submittedName>
        <fullName evidence="1">Uncharacterized protein</fullName>
    </submittedName>
</protein>
<reference evidence="1 2" key="1">
    <citation type="submission" date="2019-06" db="EMBL/GenBank/DDBJ databases">
        <title>Draft genome sequence of Methanolobus vulcani B1d.</title>
        <authorList>
            <person name="Creighbaum A.J."/>
            <person name="Ticak T."/>
            <person name="Hariraju D."/>
            <person name="Arivett B.A."/>
            <person name="Ferguson D.J.Jr."/>
        </authorList>
    </citation>
    <scope>NUCLEOTIDE SEQUENCE [LARGE SCALE GENOMIC DNA]</scope>
    <source>
        <strain evidence="1 2">B1d</strain>
    </source>
</reference>
<sequence>MENICPSCGFDKEYPEHPVCKYCYHRGTIGASKYLLFQTMRDNGNKYLTVDELTELVNKNPNRKHKVKRDAVYKILHRYSRYYEQAKERRKGYLMLKKEIPQKKGQRGRPQIKYKLSSRLLKRVDYYDRQWKTGLLLYKRANKGEKFRRTQDSLRRARGIETKLKKGEYELYTYILV</sequence>
<name>A0A7Z8P078_9EURY</name>
<dbReference type="AlphaFoldDB" id="A0A7Z8P078"/>
<keyword evidence="2" id="KW-1185">Reference proteome</keyword>
<gene>
    <name evidence="1" type="ORF">FKV42_12730</name>
</gene>
<dbReference type="OrthoDB" id="144237at2157"/>